<organism evidence="1 2">
    <name type="scientific">Phytophthora sojae (strain P6497)</name>
    <name type="common">Soybean stem and root rot agent</name>
    <name type="synonym">Phytophthora megasperma f. sp. glycines</name>
    <dbReference type="NCBI Taxonomy" id="1094619"/>
    <lineage>
        <taxon>Eukaryota</taxon>
        <taxon>Sar</taxon>
        <taxon>Stramenopiles</taxon>
        <taxon>Oomycota</taxon>
        <taxon>Peronosporomycetes</taxon>
        <taxon>Peronosporales</taxon>
        <taxon>Peronosporaceae</taxon>
        <taxon>Phytophthora</taxon>
    </lineage>
</organism>
<evidence type="ECO:0000313" key="2">
    <source>
        <dbReference type="Proteomes" id="UP000002640"/>
    </source>
</evidence>
<dbReference type="EMBL" id="JH159151">
    <property type="protein sequence ID" value="EGZ30300.1"/>
    <property type="molecule type" value="Genomic_DNA"/>
</dbReference>
<protein>
    <submittedName>
        <fullName evidence="1">Uncharacterized protein</fullName>
    </submittedName>
</protein>
<gene>
    <name evidence="1" type="ORF">PHYSODRAFT_295143</name>
</gene>
<dbReference type="PANTHER" id="PTHR33129">
    <property type="entry name" value="PROTEIN KINASE DOMAIN-CONTAINING PROTEIN-RELATED"/>
    <property type="match status" value="1"/>
</dbReference>
<dbReference type="AlphaFoldDB" id="G4YQN6"/>
<dbReference type="RefSeq" id="XP_009517575.1">
    <property type="nucleotide sequence ID" value="XM_009519280.1"/>
</dbReference>
<proteinExistence type="predicted"/>
<accession>G4YQN6</accession>
<sequence>MEKKNVAYRPLGDLAPYYFSWNGTKSIIFDPAYVFASPRRKNYNHFMKEGCLEVYMNPWSRTECQGLADALHLNVQVKNEWLRKYALVGGKPRIWFSPSKTYECLVQQLKADIPRDIDDLKRMIHLFRQGDFDERTRHNLFSICRDDDDPSRSYWVYSSLAVEARICAR</sequence>
<keyword evidence="2" id="KW-1185">Reference proteome</keyword>
<dbReference type="InterPro" id="IPR052980">
    <property type="entry name" value="Crinkler_effector"/>
</dbReference>
<dbReference type="Proteomes" id="UP000002640">
    <property type="component" value="Unassembled WGS sequence"/>
</dbReference>
<dbReference type="PANTHER" id="PTHR33129:SF1">
    <property type="entry name" value="ATP-BINDING PROTEIN"/>
    <property type="match status" value="1"/>
</dbReference>
<evidence type="ECO:0000313" key="1">
    <source>
        <dbReference type="EMBL" id="EGZ30300.1"/>
    </source>
</evidence>
<dbReference type="InParanoid" id="G4YQN6"/>
<name>G4YQN6_PHYSP</name>
<reference evidence="1 2" key="1">
    <citation type="journal article" date="2006" name="Science">
        <title>Phytophthora genome sequences uncover evolutionary origins and mechanisms of pathogenesis.</title>
        <authorList>
            <person name="Tyler B.M."/>
            <person name="Tripathy S."/>
            <person name="Zhang X."/>
            <person name="Dehal P."/>
            <person name="Jiang R.H."/>
            <person name="Aerts A."/>
            <person name="Arredondo F.D."/>
            <person name="Baxter L."/>
            <person name="Bensasson D."/>
            <person name="Beynon J.L."/>
            <person name="Chapman J."/>
            <person name="Damasceno C.M."/>
            <person name="Dorrance A.E."/>
            <person name="Dou D."/>
            <person name="Dickerman A.W."/>
            <person name="Dubchak I.L."/>
            <person name="Garbelotto M."/>
            <person name="Gijzen M."/>
            <person name="Gordon S.G."/>
            <person name="Govers F."/>
            <person name="Grunwald N.J."/>
            <person name="Huang W."/>
            <person name="Ivors K.L."/>
            <person name="Jones R.W."/>
            <person name="Kamoun S."/>
            <person name="Krampis K."/>
            <person name="Lamour K.H."/>
            <person name="Lee M.K."/>
            <person name="McDonald W.H."/>
            <person name="Medina M."/>
            <person name="Meijer H.J."/>
            <person name="Nordberg E.K."/>
            <person name="Maclean D.J."/>
            <person name="Ospina-Giraldo M.D."/>
            <person name="Morris P.F."/>
            <person name="Phuntumart V."/>
            <person name="Putnam N.H."/>
            <person name="Rash S."/>
            <person name="Rose J.K."/>
            <person name="Sakihama Y."/>
            <person name="Salamov A.A."/>
            <person name="Savidor A."/>
            <person name="Scheuring C.F."/>
            <person name="Smith B.M."/>
            <person name="Sobral B.W."/>
            <person name="Terry A."/>
            <person name="Torto-Alalibo T.A."/>
            <person name="Win J."/>
            <person name="Xu Z."/>
            <person name="Zhang H."/>
            <person name="Grigoriev I.V."/>
            <person name="Rokhsar D.S."/>
            <person name="Boore J.L."/>
        </authorList>
    </citation>
    <scope>NUCLEOTIDE SEQUENCE [LARGE SCALE GENOMIC DNA]</scope>
    <source>
        <strain evidence="1 2">P6497</strain>
    </source>
</reference>
<dbReference type="OMA" id="RTENYND"/>
<dbReference type="GeneID" id="20641207"/>
<dbReference type="KEGG" id="psoj:PHYSODRAFT_295143"/>